<accession>A0A285LVM8</accession>
<dbReference type="STRING" id="1379680.GCA_001612615_01742"/>
<organism evidence="1 2">
    <name type="scientific">Nocardia amikacinitolerans</name>
    <dbReference type="NCBI Taxonomy" id="756689"/>
    <lineage>
        <taxon>Bacteria</taxon>
        <taxon>Bacillati</taxon>
        <taxon>Actinomycetota</taxon>
        <taxon>Actinomycetes</taxon>
        <taxon>Mycobacteriales</taxon>
        <taxon>Nocardiaceae</taxon>
        <taxon>Nocardia</taxon>
    </lineage>
</organism>
<sequence>MQTSQDKRDLWSTQHRDCGIEPTDLDMELAQFLRSVHAGHGPDCRQYLAAAAYCFSNAETS</sequence>
<name>A0A285LVM8_9NOCA</name>
<gene>
    <name evidence="1" type="ORF">SAMN04244553_5502</name>
</gene>
<evidence type="ECO:0000313" key="2">
    <source>
        <dbReference type="Proteomes" id="UP000219565"/>
    </source>
</evidence>
<keyword evidence="2" id="KW-1185">Reference proteome</keyword>
<reference evidence="1 2" key="1">
    <citation type="submission" date="2017-09" db="EMBL/GenBank/DDBJ databases">
        <authorList>
            <person name="Ehlers B."/>
            <person name="Leendertz F.H."/>
        </authorList>
    </citation>
    <scope>NUCLEOTIDE SEQUENCE [LARGE SCALE GENOMIC DNA]</scope>
    <source>
        <strain evidence="1 2">DSM 45537</strain>
    </source>
</reference>
<protein>
    <submittedName>
        <fullName evidence="1">Uncharacterized protein</fullName>
    </submittedName>
</protein>
<dbReference type="EMBL" id="OBEG01000006">
    <property type="protein sequence ID" value="SNY88523.1"/>
    <property type="molecule type" value="Genomic_DNA"/>
</dbReference>
<dbReference type="AlphaFoldDB" id="A0A285LVM8"/>
<dbReference type="RefSeq" id="WP_097247411.1">
    <property type="nucleotide sequence ID" value="NZ_JAMTCU010000001.1"/>
</dbReference>
<proteinExistence type="predicted"/>
<dbReference type="OrthoDB" id="4558186at2"/>
<evidence type="ECO:0000313" key="1">
    <source>
        <dbReference type="EMBL" id="SNY88523.1"/>
    </source>
</evidence>
<dbReference type="Proteomes" id="UP000219565">
    <property type="component" value="Unassembled WGS sequence"/>
</dbReference>